<dbReference type="GO" id="GO:0071111">
    <property type="term" value="F:cyclic-guanylate-specific phosphodiesterase activity"/>
    <property type="evidence" value="ECO:0007669"/>
    <property type="project" value="InterPro"/>
</dbReference>
<sequence length="345" mass="37591">MHFQPLVELSDGAIHAHEALTRTPPGCPWPHPDALFAAARAEGVNIELELTCLRAAIVAWARQRADGKLFVNLSAAALVSTLEAHDLDELVAIVRSRGVPPSALVIEITEHEHVRDVDRLQPAVLALRRRGIGVALDDFGDGRSSLRLWSELKPEVVKIDKYFTRGLAGNGDKLQTLRALLQIAETFGSALVAEGIETGEDLRVVRDLGIRYGQGFALGRPQPAAVAEPLPPAQAVLASREVAVLPQRRRAANHGGLTAAKLCRAVPPAAPVMTHDEAFARFQAEPELHAIAIVEDERPLALVNRQKFVTAYAQPYFRELYGRRPALLHGNQQPLHVDIHTGIES</sequence>
<feature type="domain" description="EAL" evidence="1">
    <location>
        <begin position="1"/>
        <end position="235"/>
    </location>
</feature>
<dbReference type="SMART" id="SM00052">
    <property type="entry name" value="EAL"/>
    <property type="match status" value="1"/>
</dbReference>
<evidence type="ECO:0000313" key="2">
    <source>
        <dbReference type="EMBL" id="MEF7614165.1"/>
    </source>
</evidence>
<dbReference type="PROSITE" id="PS50883">
    <property type="entry name" value="EAL"/>
    <property type="match status" value="1"/>
</dbReference>
<dbReference type="PANTHER" id="PTHR33121">
    <property type="entry name" value="CYCLIC DI-GMP PHOSPHODIESTERASE PDEF"/>
    <property type="match status" value="1"/>
</dbReference>
<dbReference type="Proteomes" id="UP001336250">
    <property type="component" value="Unassembled WGS sequence"/>
</dbReference>
<reference evidence="2 3" key="1">
    <citation type="submission" date="2024-02" db="EMBL/GenBank/DDBJ databases">
        <title>Genome sequence of Aquincola sp. MAHUQ-54.</title>
        <authorList>
            <person name="Huq M.A."/>
        </authorList>
    </citation>
    <scope>NUCLEOTIDE SEQUENCE [LARGE SCALE GENOMIC DNA]</scope>
    <source>
        <strain evidence="2 3">MAHUQ-54</strain>
    </source>
</reference>
<accession>A0AAW9QGI9</accession>
<name>A0AAW9QGI9_9BURK</name>
<dbReference type="CDD" id="cd01948">
    <property type="entry name" value="EAL"/>
    <property type="match status" value="1"/>
</dbReference>
<protein>
    <submittedName>
        <fullName evidence="2">EAL domain-containing protein</fullName>
    </submittedName>
</protein>
<dbReference type="InterPro" id="IPR035919">
    <property type="entry name" value="EAL_sf"/>
</dbReference>
<dbReference type="RefSeq" id="WP_332289125.1">
    <property type="nucleotide sequence ID" value="NZ_JAZIBG010000021.1"/>
</dbReference>
<dbReference type="AlphaFoldDB" id="A0AAW9QGI9"/>
<dbReference type="PANTHER" id="PTHR33121:SF76">
    <property type="entry name" value="SIGNALING PROTEIN"/>
    <property type="match status" value="1"/>
</dbReference>
<comment type="caution">
    <text evidence="2">The sequence shown here is derived from an EMBL/GenBank/DDBJ whole genome shotgun (WGS) entry which is preliminary data.</text>
</comment>
<dbReference type="EMBL" id="JAZIBG010000021">
    <property type="protein sequence ID" value="MEF7614165.1"/>
    <property type="molecule type" value="Genomic_DNA"/>
</dbReference>
<proteinExistence type="predicted"/>
<organism evidence="2 3">
    <name type="scientific">Aquincola agrisoli</name>
    <dbReference type="NCBI Taxonomy" id="3119538"/>
    <lineage>
        <taxon>Bacteria</taxon>
        <taxon>Pseudomonadati</taxon>
        <taxon>Pseudomonadota</taxon>
        <taxon>Betaproteobacteria</taxon>
        <taxon>Burkholderiales</taxon>
        <taxon>Sphaerotilaceae</taxon>
        <taxon>Aquincola</taxon>
    </lineage>
</organism>
<dbReference type="Gene3D" id="3.20.20.450">
    <property type="entry name" value="EAL domain"/>
    <property type="match status" value="1"/>
</dbReference>
<gene>
    <name evidence="2" type="ORF">V4F39_09625</name>
</gene>
<dbReference type="InterPro" id="IPR001633">
    <property type="entry name" value="EAL_dom"/>
</dbReference>
<dbReference type="InterPro" id="IPR050706">
    <property type="entry name" value="Cyclic-di-GMP_PDE-like"/>
</dbReference>
<evidence type="ECO:0000259" key="1">
    <source>
        <dbReference type="PROSITE" id="PS50883"/>
    </source>
</evidence>
<dbReference type="SUPFAM" id="SSF141868">
    <property type="entry name" value="EAL domain-like"/>
    <property type="match status" value="1"/>
</dbReference>
<dbReference type="Pfam" id="PF00563">
    <property type="entry name" value="EAL"/>
    <property type="match status" value="1"/>
</dbReference>
<keyword evidence="3" id="KW-1185">Reference proteome</keyword>
<evidence type="ECO:0000313" key="3">
    <source>
        <dbReference type="Proteomes" id="UP001336250"/>
    </source>
</evidence>